<dbReference type="Proteomes" id="UP000676996">
    <property type="component" value="Unassembled WGS sequence"/>
</dbReference>
<name>A0A8T4IGS5_9SPHN</name>
<sequence length="53" mass="6134">MIDNFALGLSHGLLLLTAWLLLRRDDLDREDAKPSMKRGRTEVKTSRWGRPRA</sequence>
<reference evidence="2" key="1">
    <citation type="submission" date="2021-04" db="EMBL/GenBank/DDBJ databases">
        <title>Ouciella asimina sp. nov., isolated from the surface seawater in the hydrothermal field of Okinawa Trough.</title>
        <authorList>
            <person name="Shuang W."/>
        </authorList>
    </citation>
    <scope>NUCLEOTIDE SEQUENCE</scope>
    <source>
        <strain evidence="2">LXI357</strain>
    </source>
</reference>
<accession>A0A8T4IGS5</accession>
<proteinExistence type="predicted"/>
<feature type="region of interest" description="Disordered" evidence="1">
    <location>
        <begin position="31"/>
        <end position="53"/>
    </location>
</feature>
<keyword evidence="3" id="KW-1185">Reference proteome</keyword>
<evidence type="ECO:0000313" key="3">
    <source>
        <dbReference type="Proteomes" id="UP000676996"/>
    </source>
</evidence>
<feature type="compositionally biased region" description="Basic and acidic residues" evidence="1">
    <location>
        <begin position="31"/>
        <end position="45"/>
    </location>
</feature>
<dbReference type="AlphaFoldDB" id="A0A8T4IGS5"/>
<dbReference type="RefSeq" id="WP_284055039.1">
    <property type="nucleotide sequence ID" value="NZ_JAGRQC010000004.1"/>
</dbReference>
<comment type="caution">
    <text evidence="2">The sequence shown here is derived from an EMBL/GenBank/DDBJ whole genome shotgun (WGS) entry which is preliminary data.</text>
</comment>
<gene>
    <name evidence="2" type="ORF">J7S20_14900</name>
</gene>
<dbReference type="EMBL" id="JAGRQC010000004">
    <property type="protein sequence ID" value="MBR0553797.1"/>
    <property type="molecule type" value="Genomic_DNA"/>
</dbReference>
<evidence type="ECO:0000256" key="1">
    <source>
        <dbReference type="SAM" id="MobiDB-lite"/>
    </source>
</evidence>
<protein>
    <submittedName>
        <fullName evidence="2">Uncharacterized protein</fullName>
    </submittedName>
</protein>
<organism evidence="2 3">
    <name type="scientific">Stakelama marina</name>
    <dbReference type="NCBI Taxonomy" id="2826939"/>
    <lineage>
        <taxon>Bacteria</taxon>
        <taxon>Pseudomonadati</taxon>
        <taxon>Pseudomonadota</taxon>
        <taxon>Alphaproteobacteria</taxon>
        <taxon>Sphingomonadales</taxon>
        <taxon>Sphingomonadaceae</taxon>
        <taxon>Stakelama</taxon>
    </lineage>
</organism>
<evidence type="ECO:0000313" key="2">
    <source>
        <dbReference type="EMBL" id="MBR0553797.1"/>
    </source>
</evidence>